<keyword evidence="4" id="KW-0233">DNA recombination</keyword>
<comment type="similarity">
    <text evidence="1">Belongs to the 'phage' integrase family.</text>
</comment>
<dbReference type="SUPFAM" id="SSF56349">
    <property type="entry name" value="DNA breaking-rejoining enzymes"/>
    <property type="match status" value="1"/>
</dbReference>
<dbReference type="AlphaFoldDB" id="A0A1M7KGB6"/>
<evidence type="ECO:0000313" key="9">
    <source>
        <dbReference type="Proteomes" id="UP000184123"/>
    </source>
</evidence>
<dbReference type="Proteomes" id="UP000184123">
    <property type="component" value="Unassembled WGS sequence"/>
</dbReference>
<dbReference type="InterPro" id="IPR010998">
    <property type="entry name" value="Integrase_recombinase_N"/>
</dbReference>
<dbReference type="InterPro" id="IPR050090">
    <property type="entry name" value="Tyrosine_recombinase_XerCD"/>
</dbReference>
<dbReference type="PANTHER" id="PTHR30349">
    <property type="entry name" value="PHAGE INTEGRASE-RELATED"/>
    <property type="match status" value="1"/>
</dbReference>
<dbReference type="Pfam" id="PF00589">
    <property type="entry name" value="Phage_integrase"/>
    <property type="match status" value="1"/>
</dbReference>
<dbReference type="OrthoDB" id="9057547at2"/>
<dbReference type="PROSITE" id="PS51898">
    <property type="entry name" value="TYR_RECOMBINASE"/>
    <property type="match status" value="1"/>
</dbReference>
<name>A0A1M7KGB6_9GAMM</name>
<dbReference type="InterPro" id="IPR013762">
    <property type="entry name" value="Integrase-like_cat_sf"/>
</dbReference>
<dbReference type="Gene3D" id="3.30.160.390">
    <property type="entry name" value="Integrase, DNA-binding domain"/>
    <property type="match status" value="1"/>
</dbReference>
<dbReference type="Gene3D" id="1.10.443.10">
    <property type="entry name" value="Intergrase catalytic core"/>
    <property type="match status" value="1"/>
</dbReference>
<dbReference type="Pfam" id="PF13356">
    <property type="entry name" value="Arm-DNA-bind_3"/>
    <property type="match status" value="1"/>
</dbReference>
<keyword evidence="2" id="KW-0229">DNA integration</keyword>
<evidence type="ECO:0000256" key="2">
    <source>
        <dbReference type="ARBA" id="ARBA00022908"/>
    </source>
</evidence>
<dbReference type="Proteomes" id="UP000321726">
    <property type="component" value="Unassembled WGS sequence"/>
</dbReference>
<feature type="domain" description="Tyr recombinase" evidence="6">
    <location>
        <begin position="223"/>
        <end position="432"/>
    </location>
</feature>
<dbReference type="EMBL" id="FRCA01000010">
    <property type="protein sequence ID" value="SHM63897.1"/>
    <property type="molecule type" value="Genomic_DNA"/>
</dbReference>
<dbReference type="GO" id="GO:0006310">
    <property type="term" value="P:DNA recombination"/>
    <property type="evidence" value="ECO:0007669"/>
    <property type="project" value="UniProtKB-KW"/>
</dbReference>
<evidence type="ECO:0000259" key="6">
    <source>
        <dbReference type="PROSITE" id="PS51898"/>
    </source>
</evidence>
<organism evidence="8 9">
    <name type="scientific">Halomonas cupida</name>
    <dbReference type="NCBI Taxonomy" id="44933"/>
    <lineage>
        <taxon>Bacteria</taxon>
        <taxon>Pseudomonadati</taxon>
        <taxon>Pseudomonadota</taxon>
        <taxon>Gammaproteobacteria</taxon>
        <taxon>Oceanospirillales</taxon>
        <taxon>Halomonadaceae</taxon>
        <taxon>Halomonas</taxon>
    </lineage>
</organism>
<dbReference type="GO" id="GO:0015074">
    <property type="term" value="P:DNA integration"/>
    <property type="evidence" value="ECO:0007669"/>
    <property type="project" value="UniProtKB-KW"/>
</dbReference>
<dbReference type="GO" id="GO:0003677">
    <property type="term" value="F:DNA binding"/>
    <property type="evidence" value="ECO:0007669"/>
    <property type="project" value="UniProtKB-KW"/>
</dbReference>
<dbReference type="CDD" id="cd00796">
    <property type="entry name" value="INT_Rci_Hp1_C"/>
    <property type="match status" value="1"/>
</dbReference>
<dbReference type="Gene3D" id="1.10.150.130">
    <property type="match status" value="1"/>
</dbReference>
<keyword evidence="3" id="KW-0238">DNA-binding</keyword>
<keyword evidence="10" id="KW-1185">Reference proteome</keyword>
<evidence type="ECO:0000313" key="10">
    <source>
        <dbReference type="Proteomes" id="UP000321726"/>
    </source>
</evidence>
<evidence type="ECO:0000313" key="8">
    <source>
        <dbReference type="EMBL" id="SHM63897.1"/>
    </source>
</evidence>
<dbReference type="InterPro" id="IPR002104">
    <property type="entry name" value="Integrase_catalytic"/>
</dbReference>
<evidence type="ECO:0000256" key="4">
    <source>
        <dbReference type="ARBA" id="ARBA00023172"/>
    </source>
</evidence>
<sequence>MSKTTEKLTTRALERLSRELPNGDEVWDSELSGYHIRAGQRGLALRLSYYNSKRQRRVLTLGRYGELTAAQAREIARDAVALIARGEDPRSMQEREVAHAEHQRQQTLRAYLEQDYADHQRRRKDGKSTLRRIEGAFSEWMDRPMSNLSRSDVEQWQSNAETAPADDDDDFKPPSFATLKRSYGALQTLLNHAAQRGVIPENPIKGVRLHKPALTSEDLESDEGRRYLEASEVDAFFAGLDAYQEEKRSQRRKSRVHGKGYLPDLDAVTYVDHAVPWLQTMYYTGFRPGDLFGLRWSHLNLEVGTIRKIIEKTAHQKPEPQTFPISDAATLVLKTWWEQKGKPGDGFVFPSPVTGRRMASTAMRVPWDRVCKLGGMSAGLVLYTLRHNFASQLVMAGVDLLTVSKLMGHSDIQTTIKYYAHLQPDHKRNAVQLFARIGQGTRLRESGQASLERTDASAVLE</sequence>
<dbReference type="RefSeq" id="WP_073436478.1">
    <property type="nucleotide sequence ID" value="NZ_BJXU01000144.1"/>
</dbReference>
<dbReference type="InterPro" id="IPR025166">
    <property type="entry name" value="Integrase_DNA_bind_dom"/>
</dbReference>
<proteinExistence type="inferred from homology"/>
<evidence type="ECO:0000256" key="5">
    <source>
        <dbReference type="SAM" id="MobiDB-lite"/>
    </source>
</evidence>
<protein>
    <submittedName>
        <fullName evidence="7 8">Recombinase</fullName>
    </submittedName>
</protein>
<evidence type="ECO:0000256" key="1">
    <source>
        <dbReference type="ARBA" id="ARBA00008857"/>
    </source>
</evidence>
<dbReference type="PANTHER" id="PTHR30349:SF41">
    <property type="entry name" value="INTEGRASE_RECOMBINASE PROTEIN MJ0367-RELATED"/>
    <property type="match status" value="1"/>
</dbReference>
<evidence type="ECO:0000256" key="3">
    <source>
        <dbReference type="ARBA" id="ARBA00023125"/>
    </source>
</evidence>
<dbReference type="InterPro" id="IPR038488">
    <property type="entry name" value="Integrase_DNA-bd_sf"/>
</dbReference>
<accession>A0A1M7KGB6</accession>
<feature type="region of interest" description="Disordered" evidence="5">
    <location>
        <begin position="148"/>
        <end position="174"/>
    </location>
</feature>
<reference evidence="8 9" key="1">
    <citation type="submission" date="2016-11" db="EMBL/GenBank/DDBJ databases">
        <authorList>
            <person name="Jaros S."/>
            <person name="Januszkiewicz K."/>
            <person name="Wedrychowicz H."/>
        </authorList>
    </citation>
    <scope>NUCLEOTIDE SEQUENCE [LARGE SCALE GENOMIC DNA]</scope>
    <source>
        <strain evidence="8 9">DSM 4740</strain>
    </source>
</reference>
<reference evidence="7 10" key="2">
    <citation type="submission" date="2019-07" db="EMBL/GenBank/DDBJ databases">
        <title>Whole genome shotgun sequence of Halomonas cupida NBRC 102219.</title>
        <authorList>
            <person name="Hosoyama A."/>
            <person name="Uohara A."/>
            <person name="Ohji S."/>
            <person name="Ichikawa N."/>
        </authorList>
    </citation>
    <scope>NUCLEOTIDE SEQUENCE [LARGE SCALE GENOMIC DNA]</scope>
    <source>
        <strain evidence="7 10">NBRC 102219</strain>
    </source>
</reference>
<feature type="compositionally biased region" description="Polar residues" evidence="5">
    <location>
        <begin position="148"/>
        <end position="161"/>
    </location>
</feature>
<gene>
    <name evidence="7" type="ORF">HCU01_33750</name>
    <name evidence="8" type="ORF">SAMN05660971_03477</name>
</gene>
<dbReference type="InterPro" id="IPR011010">
    <property type="entry name" value="DNA_brk_join_enz"/>
</dbReference>
<dbReference type="STRING" id="44933.SAMN05660971_03477"/>
<dbReference type="EMBL" id="BJXU01000144">
    <property type="protein sequence ID" value="GEN25426.1"/>
    <property type="molecule type" value="Genomic_DNA"/>
</dbReference>
<evidence type="ECO:0000313" key="7">
    <source>
        <dbReference type="EMBL" id="GEN25426.1"/>
    </source>
</evidence>